<reference evidence="1" key="2">
    <citation type="journal article" date="2015" name="Data Brief">
        <title>Shoot transcriptome of the giant reed, Arundo donax.</title>
        <authorList>
            <person name="Barrero R.A."/>
            <person name="Guerrero F.D."/>
            <person name="Moolhuijzen P."/>
            <person name="Goolsby J.A."/>
            <person name="Tidwell J."/>
            <person name="Bellgard S.E."/>
            <person name="Bellgard M.I."/>
        </authorList>
    </citation>
    <scope>NUCLEOTIDE SEQUENCE</scope>
    <source>
        <tissue evidence="1">Shoot tissue taken approximately 20 cm above the soil surface</tissue>
    </source>
</reference>
<sequence>MHQYHLGSDEEERDGELVVSKVFFQTQPRQCGSATAKEPALAAAHSNAIAGHQGGSVMREANAADQFYSSSMIRYGQGIPSNGPPAAAHFMPNLAVHAGRVSYGP</sequence>
<dbReference type="AlphaFoldDB" id="A0A0A9FB53"/>
<dbReference type="PANTHER" id="PTHR31079:SF7">
    <property type="entry name" value="OS05G0563000 PROTEIN"/>
    <property type="match status" value="1"/>
</dbReference>
<reference evidence="1" key="1">
    <citation type="submission" date="2014-09" db="EMBL/GenBank/DDBJ databases">
        <authorList>
            <person name="Magalhaes I.L.F."/>
            <person name="Oliveira U."/>
            <person name="Santos F.R."/>
            <person name="Vidigal T.H.D.A."/>
            <person name="Brescovit A.D."/>
            <person name="Santos A.J."/>
        </authorList>
    </citation>
    <scope>NUCLEOTIDE SEQUENCE</scope>
    <source>
        <tissue evidence="1">Shoot tissue taken approximately 20 cm above the soil surface</tissue>
    </source>
</reference>
<proteinExistence type="predicted"/>
<dbReference type="PANTHER" id="PTHR31079">
    <property type="entry name" value="NAC DOMAIN-CONTAINING PROTEIN 73"/>
    <property type="match status" value="1"/>
</dbReference>
<dbReference type="EMBL" id="GBRH01187631">
    <property type="protein sequence ID" value="JAE10265.1"/>
    <property type="molecule type" value="Transcribed_RNA"/>
</dbReference>
<dbReference type="GO" id="GO:0003700">
    <property type="term" value="F:DNA-binding transcription factor activity"/>
    <property type="evidence" value="ECO:0007669"/>
    <property type="project" value="InterPro"/>
</dbReference>
<protein>
    <submittedName>
        <fullName evidence="1">Uncharacterized protein</fullName>
    </submittedName>
</protein>
<organism evidence="1">
    <name type="scientific">Arundo donax</name>
    <name type="common">Giant reed</name>
    <name type="synonym">Donax arundinaceus</name>
    <dbReference type="NCBI Taxonomy" id="35708"/>
    <lineage>
        <taxon>Eukaryota</taxon>
        <taxon>Viridiplantae</taxon>
        <taxon>Streptophyta</taxon>
        <taxon>Embryophyta</taxon>
        <taxon>Tracheophyta</taxon>
        <taxon>Spermatophyta</taxon>
        <taxon>Magnoliopsida</taxon>
        <taxon>Liliopsida</taxon>
        <taxon>Poales</taxon>
        <taxon>Poaceae</taxon>
        <taxon>PACMAD clade</taxon>
        <taxon>Arundinoideae</taxon>
        <taxon>Arundineae</taxon>
        <taxon>Arundo</taxon>
    </lineage>
</organism>
<dbReference type="GO" id="GO:0000976">
    <property type="term" value="F:transcription cis-regulatory region binding"/>
    <property type="evidence" value="ECO:0007669"/>
    <property type="project" value="TreeGrafter"/>
</dbReference>
<evidence type="ECO:0000313" key="1">
    <source>
        <dbReference type="EMBL" id="JAE10265.1"/>
    </source>
</evidence>
<accession>A0A0A9FB53</accession>
<dbReference type="InterPro" id="IPR044799">
    <property type="entry name" value="SOG1-like"/>
</dbReference>
<name>A0A0A9FB53_ARUDO</name>
<dbReference type="GO" id="GO:0005634">
    <property type="term" value="C:nucleus"/>
    <property type="evidence" value="ECO:0007669"/>
    <property type="project" value="TreeGrafter"/>
</dbReference>